<dbReference type="InterPro" id="IPR007685">
    <property type="entry name" value="RelA_SpoT"/>
</dbReference>
<comment type="caution">
    <text evidence="9">The sequence shown here is derived from an EMBL/GenBank/DDBJ whole genome shotgun (WGS) entry which is preliminary data.</text>
</comment>
<feature type="compositionally biased region" description="Acidic residues" evidence="6">
    <location>
        <begin position="102"/>
        <end position="114"/>
    </location>
</feature>
<dbReference type="Pfam" id="PF13328">
    <property type="entry name" value="HD_4"/>
    <property type="match status" value="1"/>
</dbReference>
<dbReference type="InterPro" id="IPR004095">
    <property type="entry name" value="TGS"/>
</dbReference>
<dbReference type="Gene3D" id="3.30.70.260">
    <property type="match status" value="1"/>
</dbReference>
<dbReference type="CDD" id="cd01668">
    <property type="entry name" value="TGS_RSH"/>
    <property type="match status" value="1"/>
</dbReference>
<feature type="region of interest" description="Disordered" evidence="6">
    <location>
        <begin position="92"/>
        <end position="114"/>
    </location>
</feature>
<dbReference type="PANTHER" id="PTHR21262:SF36">
    <property type="entry name" value="BIFUNCTIONAL (P)PPGPP SYNTHASE_HYDROLASE SPOT"/>
    <property type="match status" value="1"/>
</dbReference>
<evidence type="ECO:0000313" key="9">
    <source>
        <dbReference type="EMBL" id="NPU69480.1"/>
    </source>
</evidence>
<proteinExistence type="predicted"/>
<dbReference type="Pfam" id="PF02824">
    <property type="entry name" value="TGS"/>
    <property type="match status" value="1"/>
</dbReference>
<dbReference type="SUPFAM" id="SSF81271">
    <property type="entry name" value="TGS-like"/>
    <property type="match status" value="1"/>
</dbReference>
<organism evidence="9 10">
    <name type="scientific">Bradyrhizobium aeschynomenes</name>
    <dbReference type="NCBI Taxonomy" id="2734909"/>
    <lineage>
        <taxon>Bacteria</taxon>
        <taxon>Pseudomonadati</taxon>
        <taxon>Pseudomonadota</taxon>
        <taxon>Alphaproteobacteria</taxon>
        <taxon>Hyphomicrobiales</taxon>
        <taxon>Nitrobacteraceae</taxon>
        <taxon>Bradyrhizobium</taxon>
    </lineage>
</organism>
<dbReference type="InterPro" id="IPR033655">
    <property type="entry name" value="TGS_RelA/SpoT"/>
</dbReference>
<evidence type="ECO:0000256" key="3">
    <source>
        <dbReference type="ARBA" id="ARBA00029754"/>
    </source>
</evidence>
<dbReference type="Gene3D" id="1.10.3210.10">
    <property type="entry name" value="Hypothetical protein af1432"/>
    <property type="match status" value="1"/>
</dbReference>
<keyword evidence="2" id="KW-0342">GTP-binding</keyword>
<dbReference type="CDD" id="cd05399">
    <property type="entry name" value="NT_Rel-Spo_like"/>
    <property type="match status" value="1"/>
</dbReference>
<keyword evidence="10" id="KW-1185">Reference proteome</keyword>
<evidence type="ECO:0000256" key="5">
    <source>
        <dbReference type="ARBA" id="ARBA00048244"/>
    </source>
</evidence>
<evidence type="ECO:0000259" key="7">
    <source>
        <dbReference type="PROSITE" id="PS51671"/>
    </source>
</evidence>
<dbReference type="SUPFAM" id="SSF81301">
    <property type="entry name" value="Nucleotidyltransferase"/>
    <property type="match status" value="1"/>
</dbReference>
<dbReference type="PANTHER" id="PTHR21262">
    <property type="entry name" value="GUANOSINE-3',5'-BIS DIPHOSPHATE 3'-PYROPHOSPHOHYDROLASE"/>
    <property type="match status" value="1"/>
</dbReference>
<evidence type="ECO:0000259" key="8">
    <source>
        <dbReference type="PROSITE" id="PS51880"/>
    </source>
</evidence>
<protein>
    <recommendedName>
        <fullName evidence="1">GTP diphosphokinase</fullName>
        <ecNumber evidence="1">2.7.6.5</ecNumber>
    </recommendedName>
    <alternativeName>
        <fullName evidence="4">(p)ppGpp synthase</fullName>
    </alternativeName>
    <alternativeName>
        <fullName evidence="3">ATP:GTP 3'-pyrophosphotransferase</fullName>
    </alternativeName>
</protein>
<dbReference type="InterPro" id="IPR043519">
    <property type="entry name" value="NT_sf"/>
</dbReference>
<reference evidence="9" key="1">
    <citation type="submission" date="2020-05" db="EMBL/GenBank/DDBJ databases">
        <title>Nod-independent and nitrogen-fixing Bradyrhizobium aeschynomene sp. nov. isolated from nodules of Aeschynomene indica.</title>
        <authorList>
            <person name="Zhang Z."/>
        </authorList>
    </citation>
    <scope>NUCLEOTIDE SEQUENCE</scope>
    <source>
        <strain evidence="9">83012</strain>
    </source>
</reference>
<dbReference type="Pfam" id="PF13291">
    <property type="entry name" value="ACT_4"/>
    <property type="match status" value="1"/>
</dbReference>
<dbReference type="Gene3D" id="3.10.20.30">
    <property type="match status" value="1"/>
</dbReference>
<evidence type="ECO:0000256" key="1">
    <source>
        <dbReference type="ARBA" id="ARBA00013251"/>
    </source>
</evidence>
<feature type="domain" description="TGS" evidence="8">
    <location>
        <begin position="503"/>
        <end position="564"/>
    </location>
</feature>
<evidence type="ECO:0000256" key="6">
    <source>
        <dbReference type="SAM" id="MobiDB-lite"/>
    </source>
</evidence>
<accession>A0ABX2CNR7</accession>
<dbReference type="InterPro" id="IPR002912">
    <property type="entry name" value="ACT_dom"/>
</dbReference>
<dbReference type="PROSITE" id="PS51671">
    <property type="entry name" value="ACT"/>
    <property type="match status" value="1"/>
</dbReference>
<comment type="catalytic activity">
    <reaction evidence="5">
        <text>GTP + ATP = guanosine 3'-diphosphate 5'-triphosphate + AMP</text>
        <dbReference type="Rhea" id="RHEA:22088"/>
        <dbReference type="ChEBI" id="CHEBI:30616"/>
        <dbReference type="ChEBI" id="CHEBI:37565"/>
        <dbReference type="ChEBI" id="CHEBI:142410"/>
        <dbReference type="ChEBI" id="CHEBI:456215"/>
        <dbReference type="EC" id="2.7.6.5"/>
    </reaction>
</comment>
<dbReference type="SUPFAM" id="SSF55021">
    <property type="entry name" value="ACT-like"/>
    <property type="match status" value="1"/>
</dbReference>
<dbReference type="EMBL" id="JABFDN010000018">
    <property type="protein sequence ID" value="NPU69480.1"/>
    <property type="molecule type" value="Genomic_DNA"/>
</dbReference>
<dbReference type="InterPro" id="IPR012675">
    <property type="entry name" value="Beta-grasp_dom_sf"/>
</dbReference>
<dbReference type="InterPro" id="IPR045600">
    <property type="entry name" value="RelA/SpoT_AH_RIS"/>
</dbReference>
<dbReference type="InterPro" id="IPR012676">
    <property type="entry name" value="TGS-like"/>
</dbReference>
<evidence type="ECO:0000313" key="10">
    <source>
        <dbReference type="Proteomes" id="UP000886476"/>
    </source>
</evidence>
<dbReference type="PROSITE" id="PS51880">
    <property type="entry name" value="TGS"/>
    <property type="match status" value="1"/>
</dbReference>
<name>A0ABX2CNR7_9BRAD</name>
<dbReference type="EC" id="2.7.6.5" evidence="1"/>
<dbReference type="SMART" id="SM00954">
    <property type="entry name" value="RelA_SpoT"/>
    <property type="match status" value="1"/>
</dbReference>
<dbReference type="Pfam" id="PF04607">
    <property type="entry name" value="RelA_SpoT"/>
    <property type="match status" value="1"/>
</dbReference>
<evidence type="ECO:0000256" key="2">
    <source>
        <dbReference type="ARBA" id="ARBA00023134"/>
    </source>
</evidence>
<dbReference type="Proteomes" id="UP000886476">
    <property type="component" value="Unassembled WGS sequence"/>
</dbReference>
<dbReference type="InterPro" id="IPR045865">
    <property type="entry name" value="ACT-like_dom_sf"/>
</dbReference>
<evidence type="ECO:0000256" key="4">
    <source>
        <dbReference type="ARBA" id="ARBA00032407"/>
    </source>
</evidence>
<keyword evidence="2" id="KW-0547">Nucleotide-binding</keyword>
<feature type="domain" description="ACT" evidence="7">
    <location>
        <begin position="768"/>
        <end position="841"/>
    </location>
</feature>
<dbReference type="Gene3D" id="3.30.460.10">
    <property type="entry name" value="Beta Polymerase, domain 2"/>
    <property type="match status" value="1"/>
</dbReference>
<gene>
    <name evidence="9" type="ORF">HL667_31060</name>
</gene>
<dbReference type="Pfam" id="PF19296">
    <property type="entry name" value="RelA_AH_RIS"/>
    <property type="match status" value="1"/>
</dbReference>
<dbReference type="SUPFAM" id="SSF109604">
    <property type="entry name" value="HD-domain/PDEase-like"/>
    <property type="match status" value="1"/>
</dbReference>
<dbReference type="CDD" id="cd04876">
    <property type="entry name" value="ACT_RelA-SpoT"/>
    <property type="match status" value="1"/>
</dbReference>
<sequence length="841" mass="93118">MIAFRRLARDAGLGDDVAAALGAIEIEHLGSSRIKVLLPFDVIRAFTGRGRSEELARRASEALARLGSALHDIEAIDSPPGAPARRISIETASQSAPIDEQPAFDDSSEGDQEDTAEIDQLVEQIRTYNPRTDENLIRRAYRYGTLNGRTHRTAPEGRQSSPAAIAKLVCDQRLDDATIVAALIHGGSGDTEAARIEVGEIEELFGREVGQLVDGLKRMRKLELVPQASEQSENLRKLLVAIAGDVRVLLVKLAARLHEMRGLERMPEAAQFRLAQETLEIYAPLAGRVGMQEMREELEDLSFRAIDPSAYGLLLQRLDAITARNPDLITEVESQLATKFRERGLAARVIGRRKKPFAIWLEMQRRSLGFEQLTHYAFRIITQDHASCYRALGIVHTVWPVVPGKFVDTISTPTEMDYRAIHTTVIGPGKQRIELQIRTDEGDFIAELGTTASSFESDADSFGRPSKQESDAFASLRQTIGALSQHADTEDFRKHTKLELFRDQVFCFTPKGKLIALPRGASAIDFAYAVHTNVGNSAVGCKINGEFAALSTELENENSVEVLISDAQTAPPAAWETLARTRKARAAIRRATRKAVDEQYADLGRRIVERFFERIKLDFVDYKLKGALPRLRRGSVDEVMAAVGRGEIKASNVARAIYPDYQEDQGLRPGGKKGVAIRVQFFTTQENRTSGWRSTSIGDLKSGLPVKFAPQGGALPGERIVGIVTRNEGLTIYPIQSRSLEKFEGEPERWVDAHWEESDAGPCRFPARILVRYVDEPGNLAAIASVINEQDGNIDNISTRRSLGFNELIVDLDVYDLRHLSAIMAHLRVNSSVDSVERIEG</sequence>